<dbReference type="RefSeq" id="WP_109436291.1">
    <property type="nucleotide sequence ID" value="NZ_CANLFO010000010.1"/>
</dbReference>
<evidence type="ECO:0000313" key="3">
    <source>
        <dbReference type="Proteomes" id="UP000318833"/>
    </source>
</evidence>
<evidence type="ECO:0008006" key="4">
    <source>
        <dbReference type="Google" id="ProtNLM"/>
    </source>
</evidence>
<evidence type="ECO:0000256" key="1">
    <source>
        <dbReference type="SAM" id="MobiDB-lite"/>
    </source>
</evidence>
<comment type="caution">
    <text evidence="2">The sequence shown here is derived from an EMBL/GenBank/DDBJ whole genome shotgun (WGS) entry which is preliminary data.</text>
</comment>
<evidence type="ECO:0000313" key="2">
    <source>
        <dbReference type="EMBL" id="TSE09342.1"/>
    </source>
</evidence>
<dbReference type="OrthoDB" id="1143948at2"/>
<feature type="region of interest" description="Disordered" evidence="1">
    <location>
        <begin position="109"/>
        <end position="134"/>
    </location>
</feature>
<dbReference type="AlphaFoldDB" id="A0A554VM88"/>
<gene>
    <name evidence="2" type="ORF">FOF46_08795</name>
</gene>
<dbReference type="EMBL" id="VLNR01000014">
    <property type="protein sequence ID" value="TSE09342.1"/>
    <property type="molecule type" value="Genomic_DNA"/>
</dbReference>
<dbReference type="Proteomes" id="UP000318833">
    <property type="component" value="Unassembled WGS sequence"/>
</dbReference>
<name>A0A554VM88_9FLAO</name>
<feature type="compositionally biased region" description="Polar residues" evidence="1">
    <location>
        <begin position="109"/>
        <end position="127"/>
    </location>
</feature>
<dbReference type="PROSITE" id="PS51257">
    <property type="entry name" value="PROKAR_LIPOPROTEIN"/>
    <property type="match status" value="1"/>
</dbReference>
<organism evidence="2 3">
    <name type="scientific">Aquimarina algiphila</name>
    <dbReference type="NCBI Taxonomy" id="2047982"/>
    <lineage>
        <taxon>Bacteria</taxon>
        <taxon>Pseudomonadati</taxon>
        <taxon>Bacteroidota</taxon>
        <taxon>Flavobacteriia</taxon>
        <taxon>Flavobacteriales</taxon>
        <taxon>Flavobacteriaceae</taxon>
        <taxon>Aquimarina</taxon>
    </lineage>
</organism>
<protein>
    <recommendedName>
        <fullName evidence="4">NlpE C-terminal OB domain-containing protein</fullName>
    </recommendedName>
</protein>
<sequence>MKKLFILFTLSLALFSCKSKNEEPTLIRGEFILIDDAAVIMGNGFIYGVIINDITHELAKKVAPLQREEYDMVPVVIKGLIKPNEGNGLEEWKEIVEITEIIGVSAPTSELPTKIKSSPQDHTSSSEADQEKEN</sequence>
<keyword evidence="3" id="KW-1185">Reference proteome</keyword>
<accession>A0A554VM88</accession>
<proteinExistence type="predicted"/>
<reference evidence="2 3" key="1">
    <citation type="submission" date="2019-07" db="EMBL/GenBank/DDBJ databases">
        <title>The draft genome sequence of Aquimarina algiphila M91.</title>
        <authorList>
            <person name="Meng X."/>
        </authorList>
    </citation>
    <scope>NUCLEOTIDE SEQUENCE [LARGE SCALE GENOMIC DNA]</scope>
    <source>
        <strain evidence="2 3">M91</strain>
    </source>
</reference>